<feature type="region of interest" description="Disordered" evidence="1">
    <location>
        <begin position="97"/>
        <end position="121"/>
    </location>
</feature>
<proteinExistence type="predicted"/>
<gene>
    <name evidence="3" type="ORF">TSPGSL018_13708</name>
</gene>
<feature type="signal peptide" evidence="2">
    <location>
        <begin position="1"/>
        <end position="18"/>
    </location>
</feature>
<feature type="chain" id="PRO_5001605950" evidence="2">
    <location>
        <begin position="19"/>
        <end position="132"/>
    </location>
</feature>
<dbReference type="AlphaFoldDB" id="A0A061S461"/>
<accession>A0A061S461</accession>
<name>A0A061S461_9CHLO</name>
<feature type="region of interest" description="Disordered" evidence="1">
    <location>
        <begin position="34"/>
        <end position="63"/>
    </location>
</feature>
<reference evidence="3" key="1">
    <citation type="submission" date="2014-05" db="EMBL/GenBank/DDBJ databases">
        <title>The transcriptome of the halophilic microalga Tetraselmis sp. GSL018 isolated from the Great Salt Lake, Utah.</title>
        <authorList>
            <person name="Jinkerson R.E."/>
            <person name="D'Adamo S."/>
            <person name="Posewitz M.C."/>
        </authorList>
    </citation>
    <scope>NUCLEOTIDE SEQUENCE</scope>
    <source>
        <strain evidence="3">GSL018</strain>
    </source>
</reference>
<sequence length="132" mass="14198">LLCCFALAFIYTMEWVGAPGLGTHGCAHPGKLPLPTPLSRLNPSERAAGPPSGRRRGGGKRAELGETLRRFGFRFAHTHARFGGFFFWGGRRDWGSRQNEAAPPPFPSKKKRQGMPHGSVGEGCASLHAGCA</sequence>
<evidence type="ECO:0000313" key="3">
    <source>
        <dbReference type="EMBL" id="JAC79033.1"/>
    </source>
</evidence>
<keyword evidence="2" id="KW-0732">Signal</keyword>
<protein>
    <submittedName>
        <fullName evidence="3">Uncharacterized protein</fullName>
    </submittedName>
</protein>
<organism evidence="3">
    <name type="scientific">Tetraselmis sp. GSL018</name>
    <dbReference type="NCBI Taxonomy" id="582737"/>
    <lineage>
        <taxon>Eukaryota</taxon>
        <taxon>Viridiplantae</taxon>
        <taxon>Chlorophyta</taxon>
        <taxon>core chlorophytes</taxon>
        <taxon>Chlorodendrophyceae</taxon>
        <taxon>Chlorodendrales</taxon>
        <taxon>Chlorodendraceae</taxon>
        <taxon>Tetraselmis</taxon>
    </lineage>
</organism>
<evidence type="ECO:0000256" key="2">
    <source>
        <dbReference type="SAM" id="SignalP"/>
    </source>
</evidence>
<dbReference type="EMBL" id="GBEZ01006357">
    <property type="protein sequence ID" value="JAC79033.1"/>
    <property type="molecule type" value="Transcribed_RNA"/>
</dbReference>
<evidence type="ECO:0000256" key="1">
    <source>
        <dbReference type="SAM" id="MobiDB-lite"/>
    </source>
</evidence>
<feature type="non-terminal residue" evidence="3">
    <location>
        <position position="1"/>
    </location>
</feature>